<sequence length="227" mass="23558">MHLQHLLPYASICALTLALPQAAPSSLAAIQSNILLAEQTIETIIADLVQSSPALIPTYRALLAGFQPLITSACAPNPPLPPANTTDEAISYLQEVQLNLEITSQAVIDSDLNVAGNQVCIILQLYAAAGSFIDPTSTPTTSTATATATATATPTATPCSYWESTCRSLPNANESYCSAMYAQCQTSCEAAWVACKQAPAANNAYCASVYAGCLGYNPFAPTSSGTA</sequence>
<evidence type="ECO:0000313" key="2">
    <source>
        <dbReference type="EMBL" id="KAK5108721.1"/>
    </source>
</evidence>
<evidence type="ECO:0000313" key="3">
    <source>
        <dbReference type="Proteomes" id="UP001310890"/>
    </source>
</evidence>
<reference evidence="2" key="1">
    <citation type="submission" date="2023-08" db="EMBL/GenBank/DDBJ databases">
        <title>Black Yeasts Isolated from many extreme environments.</title>
        <authorList>
            <person name="Coleine C."/>
            <person name="Stajich J.E."/>
            <person name="Selbmann L."/>
        </authorList>
    </citation>
    <scope>NUCLEOTIDE SEQUENCE</scope>
    <source>
        <strain evidence="2">CCFEE 5401</strain>
    </source>
</reference>
<comment type="caution">
    <text evidence="2">The sequence shown here is derived from an EMBL/GenBank/DDBJ whole genome shotgun (WGS) entry which is preliminary data.</text>
</comment>
<organism evidence="2 3">
    <name type="scientific">Meristemomyces frigidus</name>
    <dbReference type="NCBI Taxonomy" id="1508187"/>
    <lineage>
        <taxon>Eukaryota</taxon>
        <taxon>Fungi</taxon>
        <taxon>Dikarya</taxon>
        <taxon>Ascomycota</taxon>
        <taxon>Pezizomycotina</taxon>
        <taxon>Dothideomycetes</taxon>
        <taxon>Dothideomycetidae</taxon>
        <taxon>Mycosphaerellales</taxon>
        <taxon>Teratosphaeriaceae</taxon>
        <taxon>Meristemomyces</taxon>
    </lineage>
</organism>
<evidence type="ECO:0000256" key="1">
    <source>
        <dbReference type="SAM" id="SignalP"/>
    </source>
</evidence>
<gene>
    <name evidence="2" type="ORF">LTR62_007868</name>
</gene>
<dbReference type="AlphaFoldDB" id="A0AAN7YD73"/>
<dbReference type="Proteomes" id="UP001310890">
    <property type="component" value="Unassembled WGS sequence"/>
</dbReference>
<keyword evidence="1" id="KW-0732">Signal</keyword>
<proteinExistence type="predicted"/>
<name>A0AAN7YD73_9PEZI</name>
<feature type="signal peptide" evidence="1">
    <location>
        <begin position="1"/>
        <end position="18"/>
    </location>
</feature>
<dbReference type="EMBL" id="JAVRRL010000079">
    <property type="protein sequence ID" value="KAK5108721.1"/>
    <property type="molecule type" value="Genomic_DNA"/>
</dbReference>
<accession>A0AAN7YD73</accession>
<feature type="chain" id="PRO_5043049350" evidence="1">
    <location>
        <begin position="19"/>
        <end position="227"/>
    </location>
</feature>
<protein>
    <submittedName>
        <fullName evidence="2">Uncharacterized protein</fullName>
    </submittedName>
</protein>